<gene>
    <name evidence="2" type="ORF">RND15_34165</name>
</gene>
<comment type="caution">
    <text evidence="2">The sequence shown here is derived from an EMBL/GenBank/DDBJ whole genome shotgun (WGS) entry which is preliminary data.</text>
</comment>
<dbReference type="EMBL" id="JAVRFD010000021">
    <property type="protein sequence ID" value="MDT0547701.1"/>
    <property type="molecule type" value="Genomic_DNA"/>
</dbReference>
<accession>A0ABU2XP48</accession>
<protein>
    <submittedName>
        <fullName evidence="2">DUF397 domain-containing protein</fullName>
    </submittedName>
</protein>
<dbReference type="Pfam" id="PF04149">
    <property type="entry name" value="DUF397"/>
    <property type="match status" value="1"/>
</dbReference>
<dbReference type="Proteomes" id="UP001180754">
    <property type="component" value="Unassembled WGS sequence"/>
</dbReference>
<keyword evidence="3" id="KW-1185">Reference proteome</keyword>
<organism evidence="2 3">
    <name type="scientific">Streptomyces lonegramiae</name>
    <dbReference type="NCBI Taxonomy" id="3075524"/>
    <lineage>
        <taxon>Bacteria</taxon>
        <taxon>Bacillati</taxon>
        <taxon>Actinomycetota</taxon>
        <taxon>Actinomycetes</taxon>
        <taxon>Kitasatosporales</taxon>
        <taxon>Streptomycetaceae</taxon>
        <taxon>Streptomyces</taxon>
    </lineage>
</organism>
<sequence>MSTLLWTRSSYCDSAGINCVEVAKHPAGVAVVRIRDSAVHHGTEVSCGPAAWTKFLVWAAGPDEMGCGVP</sequence>
<name>A0ABU2XP48_9ACTN</name>
<feature type="domain" description="DUF397" evidence="1">
    <location>
        <begin position="6"/>
        <end position="56"/>
    </location>
</feature>
<reference evidence="2" key="1">
    <citation type="submission" date="2024-05" db="EMBL/GenBank/DDBJ databases">
        <title>30 novel species of actinomycetes from the DSMZ collection.</title>
        <authorList>
            <person name="Nouioui I."/>
        </authorList>
    </citation>
    <scope>NUCLEOTIDE SEQUENCE</scope>
    <source>
        <strain evidence="2">DSM 41529</strain>
    </source>
</reference>
<dbReference type="RefSeq" id="WP_311728224.1">
    <property type="nucleotide sequence ID" value="NZ_JAVRFD010000021.1"/>
</dbReference>
<dbReference type="InterPro" id="IPR007278">
    <property type="entry name" value="DUF397"/>
</dbReference>
<evidence type="ECO:0000313" key="2">
    <source>
        <dbReference type="EMBL" id="MDT0547701.1"/>
    </source>
</evidence>
<proteinExistence type="predicted"/>
<evidence type="ECO:0000313" key="3">
    <source>
        <dbReference type="Proteomes" id="UP001180754"/>
    </source>
</evidence>
<evidence type="ECO:0000259" key="1">
    <source>
        <dbReference type="Pfam" id="PF04149"/>
    </source>
</evidence>